<dbReference type="InterPro" id="IPR009526">
    <property type="entry name" value="DUF1146"/>
</dbReference>
<feature type="transmembrane region" description="Helical" evidence="1">
    <location>
        <begin position="53"/>
        <end position="75"/>
    </location>
</feature>
<name>A0A7X2ZCQ9_9BACL</name>
<evidence type="ECO:0000313" key="3">
    <source>
        <dbReference type="Proteomes" id="UP000450917"/>
    </source>
</evidence>
<comment type="caution">
    <text evidence="2">The sequence shown here is derived from an EMBL/GenBank/DDBJ whole genome shotgun (WGS) entry which is preliminary data.</text>
</comment>
<dbReference type="AlphaFoldDB" id="A0A7X2ZCQ9"/>
<evidence type="ECO:0000313" key="2">
    <source>
        <dbReference type="EMBL" id="MUG72439.1"/>
    </source>
</evidence>
<accession>A0A7X2ZCQ9</accession>
<keyword evidence="1" id="KW-1133">Transmembrane helix</keyword>
<dbReference type="NCBIfam" id="TIGR02327">
    <property type="entry name" value="int_mem_ywzB"/>
    <property type="match status" value="1"/>
</dbReference>
<organism evidence="2 3">
    <name type="scientific">Paenibacillus validus</name>
    <dbReference type="NCBI Taxonomy" id="44253"/>
    <lineage>
        <taxon>Bacteria</taxon>
        <taxon>Bacillati</taxon>
        <taxon>Bacillota</taxon>
        <taxon>Bacilli</taxon>
        <taxon>Bacillales</taxon>
        <taxon>Paenibacillaceae</taxon>
        <taxon>Paenibacillus</taxon>
    </lineage>
</organism>
<gene>
    <name evidence="2" type="ORF">GNP93_17365</name>
</gene>
<keyword evidence="3" id="KW-1185">Reference proteome</keyword>
<reference evidence="2 3" key="1">
    <citation type="submission" date="2019-11" db="EMBL/GenBank/DDBJ databases">
        <title>Draft genome sequences of five Paenibacillus species of dairy origin.</title>
        <authorList>
            <person name="Olajide A.M."/>
            <person name="Chen S."/>
            <person name="Lapointe G."/>
        </authorList>
    </citation>
    <scope>NUCLEOTIDE SEQUENCE [LARGE SCALE GENOMIC DNA]</scope>
    <source>
        <strain evidence="2 3">2CS3</strain>
    </source>
</reference>
<dbReference type="Pfam" id="PF06612">
    <property type="entry name" value="DUF1146"/>
    <property type="match status" value="1"/>
</dbReference>
<evidence type="ECO:0000256" key="1">
    <source>
        <dbReference type="SAM" id="Phobius"/>
    </source>
</evidence>
<keyword evidence="1" id="KW-0812">Transmembrane</keyword>
<protein>
    <submittedName>
        <fullName evidence="2">DUF1146 domain-containing protein</fullName>
    </submittedName>
</protein>
<proteinExistence type="predicted"/>
<sequence>MDYVDQMNASIGMKGMLNIVLVLVLIGVSWWSLQELKLDSLFKRPRSMQAKLLQILLSVALGYQVAQFVIDYLAWSTWFSGIF</sequence>
<dbReference type="EMBL" id="WNZX01000015">
    <property type="protein sequence ID" value="MUG72439.1"/>
    <property type="molecule type" value="Genomic_DNA"/>
</dbReference>
<dbReference type="Proteomes" id="UP000450917">
    <property type="component" value="Unassembled WGS sequence"/>
</dbReference>
<feature type="transmembrane region" description="Helical" evidence="1">
    <location>
        <begin position="15"/>
        <end position="33"/>
    </location>
</feature>
<dbReference type="RefSeq" id="WP_054796281.1">
    <property type="nucleotide sequence ID" value="NZ_JARTHJ010000043.1"/>
</dbReference>
<keyword evidence="1" id="KW-0472">Membrane</keyword>